<protein>
    <recommendedName>
        <fullName evidence="8">T-box domain-containing protein</fullName>
    </recommendedName>
</protein>
<proteinExistence type="predicted"/>
<feature type="compositionally biased region" description="Polar residues" evidence="7">
    <location>
        <begin position="210"/>
        <end position="219"/>
    </location>
</feature>
<keyword evidence="3 6" id="KW-0238">DNA-binding</keyword>
<gene>
    <name evidence="9" type="ORF">ODALV1_LOCUS4980</name>
</gene>
<dbReference type="PROSITE" id="PS50252">
    <property type="entry name" value="TBOX_3"/>
    <property type="match status" value="1"/>
</dbReference>
<feature type="compositionally biased region" description="Polar residues" evidence="7">
    <location>
        <begin position="247"/>
        <end position="301"/>
    </location>
</feature>
<feature type="region of interest" description="Disordered" evidence="7">
    <location>
        <begin position="201"/>
        <end position="333"/>
    </location>
</feature>
<feature type="compositionally biased region" description="Low complexity" evidence="7">
    <location>
        <begin position="1"/>
        <end position="19"/>
    </location>
</feature>
<evidence type="ECO:0000256" key="6">
    <source>
        <dbReference type="PROSITE-ProRule" id="PRU00201"/>
    </source>
</evidence>
<evidence type="ECO:0000256" key="5">
    <source>
        <dbReference type="ARBA" id="ARBA00023242"/>
    </source>
</evidence>
<dbReference type="PRINTS" id="PR00937">
    <property type="entry name" value="TBOX"/>
</dbReference>
<organism evidence="9 10">
    <name type="scientific">Orchesella dallaii</name>
    <dbReference type="NCBI Taxonomy" id="48710"/>
    <lineage>
        <taxon>Eukaryota</taxon>
        <taxon>Metazoa</taxon>
        <taxon>Ecdysozoa</taxon>
        <taxon>Arthropoda</taxon>
        <taxon>Hexapoda</taxon>
        <taxon>Collembola</taxon>
        <taxon>Entomobryomorpha</taxon>
        <taxon>Entomobryoidea</taxon>
        <taxon>Orchesellidae</taxon>
        <taxon>Orchesellinae</taxon>
        <taxon>Orchesella</taxon>
    </lineage>
</organism>
<evidence type="ECO:0000313" key="10">
    <source>
        <dbReference type="Proteomes" id="UP001642540"/>
    </source>
</evidence>
<dbReference type="CDD" id="cd20187">
    <property type="entry name" value="T-box_TBX1_10-like"/>
    <property type="match status" value="1"/>
</dbReference>
<evidence type="ECO:0000313" key="9">
    <source>
        <dbReference type="EMBL" id="CAL8081649.1"/>
    </source>
</evidence>
<evidence type="ECO:0000256" key="3">
    <source>
        <dbReference type="ARBA" id="ARBA00023125"/>
    </source>
</evidence>
<feature type="region of interest" description="Disordered" evidence="7">
    <location>
        <begin position="542"/>
        <end position="671"/>
    </location>
</feature>
<dbReference type="InterPro" id="IPR046360">
    <property type="entry name" value="T-box_DNA-bd"/>
</dbReference>
<feature type="compositionally biased region" description="Polar residues" evidence="7">
    <location>
        <begin position="25"/>
        <end position="43"/>
    </location>
</feature>
<feature type="compositionally biased region" description="Low complexity" evidence="7">
    <location>
        <begin position="574"/>
        <end position="599"/>
    </location>
</feature>
<dbReference type="PANTHER" id="PTHR11267">
    <property type="entry name" value="T-BOX PROTEIN-RELATED"/>
    <property type="match status" value="1"/>
</dbReference>
<dbReference type="SUPFAM" id="SSF49417">
    <property type="entry name" value="p53-like transcription factors"/>
    <property type="match status" value="1"/>
</dbReference>
<feature type="compositionally biased region" description="Low complexity" evidence="7">
    <location>
        <begin position="614"/>
        <end position="663"/>
    </location>
</feature>
<evidence type="ECO:0000259" key="8">
    <source>
        <dbReference type="PROSITE" id="PS50252"/>
    </source>
</evidence>
<dbReference type="InterPro" id="IPR018186">
    <property type="entry name" value="TF_T-box_CS"/>
</dbReference>
<feature type="compositionally biased region" description="Polar residues" evidence="7">
    <location>
        <begin position="550"/>
        <end position="573"/>
    </location>
</feature>
<evidence type="ECO:0000256" key="4">
    <source>
        <dbReference type="ARBA" id="ARBA00023163"/>
    </source>
</evidence>
<keyword evidence="5 6" id="KW-0539">Nucleus</keyword>
<accession>A0ABP1PXK8</accession>
<evidence type="ECO:0000256" key="2">
    <source>
        <dbReference type="ARBA" id="ARBA00023015"/>
    </source>
</evidence>
<keyword evidence="2" id="KW-0805">Transcription regulation</keyword>
<dbReference type="EMBL" id="CAXLJM020000015">
    <property type="protein sequence ID" value="CAL8081649.1"/>
    <property type="molecule type" value="Genomic_DNA"/>
</dbReference>
<dbReference type="PANTHER" id="PTHR11267:SF195">
    <property type="entry name" value="OPTOMOTOR-BLIND-RELATED-GENE-1, ISOFORM A"/>
    <property type="match status" value="1"/>
</dbReference>
<dbReference type="Gene3D" id="2.60.40.820">
    <property type="entry name" value="Transcription factor, T-box"/>
    <property type="match status" value="1"/>
</dbReference>
<reference evidence="9 10" key="1">
    <citation type="submission" date="2024-08" db="EMBL/GenBank/DDBJ databases">
        <authorList>
            <person name="Cucini C."/>
            <person name="Frati F."/>
        </authorList>
    </citation>
    <scope>NUCLEOTIDE SEQUENCE [LARGE SCALE GENOMIC DNA]</scope>
</reference>
<comment type="caution">
    <text evidence="9">The sequence shown here is derived from an EMBL/GenBank/DDBJ whole genome shotgun (WGS) entry which is preliminary data.</text>
</comment>
<name>A0ABP1PXK8_9HEXA</name>
<comment type="subcellular location">
    <subcellularLocation>
        <location evidence="1 6">Nucleus</location>
    </subcellularLocation>
</comment>
<dbReference type="SMART" id="SM00425">
    <property type="entry name" value="TBOX"/>
    <property type="match status" value="1"/>
</dbReference>
<keyword evidence="4" id="KW-0804">Transcription</keyword>
<feature type="domain" description="T-box" evidence="8">
    <location>
        <begin position="348"/>
        <end position="530"/>
    </location>
</feature>
<dbReference type="Pfam" id="PF00907">
    <property type="entry name" value="T-box"/>
    <property type="match status" value="1"/>
</dbReference>
<dbReference type="InterPro" id="IPR001699">
    <property type="entry name" value="TF_T-box"/>
</dbReference>
<comment type="caution">
    <text evidence="6">Lacks conserved residue(s) required for the propagation of feature annotation.</text>
</comment>
<feature type="compositionally biased region" description="Polar residues" evidence="7">
    <location>
        <begin position="315"/>
        <end position="332"/>
    </location>
</feature>
<sequence>MSFKTQSPQVSVVSSLVGQGESKSKPSQNNTDNKNSECSSPIGNEQINTIVTNNTNIGGGDPKCELSELTINSAAASLCPSTSSSAASVCSQETDVSPPNSPQIEHTLFTPGAALVPLHSSFPSHYAHHLQPPSSSHSLYPHHQFFPVISSATSIGMMDSDPLNRPLVPGGNTDFCCDWSTTSYSSPMREMEACLLTAGKGRSPHHAHYSTPSPSTQRGDASPLAIHNAHNLHHHHHPHHNSHHLSQGQNTQQGMLYTGSGLNKSVESHNTNNPFSLSSEGTTSNNNVIVTSRSVSKSPMDQSHHHHTNNNTSSAVNGKQSQNLASSTSSQGAKLHLHPKLINVTATLEMKALWDEFNELGTEMIVTKAGRRMFPTYQVRIYGMDPMADYMLMMDFIPVDDKRYRYAFHSSSWVVAGKADPNSPPRIHVHPESPTKGAQWMKQVISFDKLKLTNNQLDDNGHIILNSMHRYQPRFHVVYVNPKNEDVSQTENFKTFIFAETKFTAVTAYQNHRITQLKIASNPFAKGFRDCDPDDCTVVDGLTHPGAASGPNQVSTSGANSSSLQVNPQSSIVGSSGTPTGGNNSSASSSGQSRASSTTKQQTDSPSHQSNGVSSTNNAASNGITASSNTSTNNSATNNSSSRLHSTQHQQQSSSHQQPSSSSGGLTPRASTVSSFVLHPSEQQYSHSASSIAASKDVKESSSLEHETTFSRMFASTNGPSGLSMFHPGCPPGMAGSPGSSSAIVGRPGLPVVPDAISSIGQPYSADVSHYGPLYYASNYAPFKPNNRSAPYPRTSADTYYNVYQNFYRSPAVPNSYDTR</sequence>
<dbReference type="InterPro" id="IPR008967">
    <property type="entry name" value="p53-like_TF_DNA-bd_sf"/>
</dbReference>
<feature type="compositionally biased region" description="Basic residues" evidence="7">
    <location>
        <begin position="230"/>
        <end position="243"/>
    </location>
</feature>
<dbReference type="Proteomes" id="UP001642540">
    <property type="component" value="Unassembled WGS sequence"/>
</dbReference>
<dbReference type="InterPro" id="IPR036960">
    <property type="entry name" value="T-box_sf"/>
</dbReference>
<dbReference type="PROSITE" id="PS01264">
    <property type="entry name" value="TBOX_2"/>
    <property type="match status" value="1"/>
</dbReference>
<feature type="region of interest" description="Disordered" evidence="7">
    <location>
        <begin position="1"/>
        <end position="43"/>
    </location>
</feature>
<feature type="compositionally biased region" description="Polar residues" evidence="7">
    <location>
        <begin position="600"/>
        <end position="613"/>
    </location>
</feature>
<evidence type="ECO:0000256" key="7">
    <source>
        <dbReference type="SAM" id="MobiDB-lite"/>
    </source>
</evidence>
<dbReference type="PROSITE" id="PS01283">
    <property type="entry name" value="TBOX_1"/>
    <property type="match status" value="1"/>
</dbReference>
<evidence type="ECO:0000256" key="1">
    <source>
        <dbReference type="ARBA" id="ARBA00004123"/>
    </source>
</evidence>
<keyword evidence="10" id="KW-1185">Reference proteome</keyword>